<feature type="compositionally biased region" description="Gly residues" evidence="1">
    <location>
        <begin position="342"/>
        <end position="362"/>
    </location>
</feature>
<dbReference type="Pfam" id="PF25547">
    <property type="entry name" value="WXG100_2"/>
    <property type="match status" value="1"/>
</dbReference>
<feature type="compositionally biased region" description="Basic and acidic residues" evidence="1">
    <location>
        <begin position="316"/>
        <end position="329"/>
    </location>
</feature>
<proteinExistence type="predicted"/>
<sequence>MLIVGYTIPDGVDTMLDVVGVGWPNVDEDAYRDMADALREFAEDAEDDGGAAHRHVQQLLLSGKSESLTALDAHWSKVQSKHKDLAKAARLIASALDRVADLIVARKIAAVGELADLCATVGITLAFAPVTAGLSTLLAGAKIAATRIAFKRILKEMAEAAVAEIVAILTEPAVAAIENVVADLAVQTALNMAGVQDGVNIDQAVRAGNGDLQLNSVPGATGPGPGPDAGPVIDHDAHANTGMRLAGVQISMREKTGGKLTKAKGHHGRAKGKDSLTAVLDTTIDGVTDRLDKALKDLGDHVGKTLPNSISKSSRIHKEADQDVRDGIKKIQSGSGTDDGARSGGGGGGGRNGQGGGTPGGEPEGKPISPQPGWHGRSAGKMKHHRRDALDVSHLSEEQQRAALVRETRRLADDARDQEAGHNPPGKDRLVKSCAGGLLHEGTLTSHSSSTKRHGQTLLETHPALQNVVDRVEREIRADNENPGAGHGKCAEIALVSDRLHGIEGRDGARISTEEDIRRVMEGARVYSLQIGEQDSPTGFKNHGDYKEPCRSCSRILPLIGVTAHT</sequence>
<evidence type="ECO:0000313" key="3">
    <source>
        <dbReference type="EMBL" id="BAG21727.1"/>
    </source>
</evidence>
<feature type="domain" description="Outer membrane channel protein CpnT-like N-terminal" evidence="2">
    <location>
        <begin position="21"/>
        <end position="147"/>
    </location>
</feature>
<dbReference type="AlphaFoldDB" id="B1VX81"/>
<feature type="compositionally biased region" description="Basic residues" evidence="1">
    <location>
        <begin position="378"/>
        <end position="387"/>
    </location>
</feature>
<dbReference type="KEGG" id="sgr:SGR_4898"/>
<gene>
    <name evidence="3" type="ordered locus">SGR_4898</name>
</gene>
<accession>B1VX81</accession>
<dbReference type="InterPro" id="IPR025968">
    <property type="entry name" value="YwqJ_deaminase"/>
</dbReference>
<dbReference type="EMBL" id="AP009493">
    <property type="protein sequence ID" value="BAG21727.1"/>
    <property type="molecule type" value="Genomic_DNA"/>
</dbReference>
<protein>
    <recommendedName>
        <fullName evidence="2">Outer membrane channel protein CpnT-like N-terminal domain-containing protein</fullName>
    </recommendedName>
</protein>
<feature type="region of interest" description="Disordered" evidence="1">
    <location>
        <begin position="299"/>
        <end position="400"/>
    </location>
</feature>
<dbReference type="HOGENOM" id="CLU_487377_0_0_11"/>
<evidence type="ECO:0000256" key="1">
    <source>
        <dbReference type="SAM" id="MobiDB-lite"/>
    </source>
</evidence>
<organism evidence="3 4">
    <name type="scientific">Streptomyces griseus subsp. griseus (strain JCM 4626 / CBS 651.72 / NBRC 13350 / KCC S-0626 / ISP 5235)</name>
    <dbReference type="NCBI Taxonomy" id="455632"/>
    <lineage>
        <taxon>Bacteria</taxon>
        <taxon>Bacillati</taxon>
        <taxon>Actinomycetota</taxon>
        <taxon>Actinomycetes</taxon>
        <taxon>Kitasatosporales</taxon>
        <taxon>Streptomycetaceae</taxon>
        <taxon>Streptomyces</taxon>
    </lineage>
</organism>
<dbReference type="eggNOG" id="COG3064">
    <property type="taxonomic scope" value="Bacteria"/>
</dbReference>
<evidence type="ECO:0000259" key="2">
    <source>
        <dbReference type="Pfam" id="PF25547"/>
    </source>
</evidence>
<feature type="compositionally biased region" description="Basic and acidic residues" evidence="1">
    <location>
        <begin position="388"/>
        <end position="400"/>
    </location>
</feature>
<reference evidence="4" key="1">
    <citation type="journal article" date="2008" name="J. Bacteriol.">
        <title>Genome sequence of the streptomycin-producing microorganism Streptomyces griseus IFO 13350.</title>
        <authorList>
            <person name="Ohnishi Y."/>
            <person name="Ishikawa J."/>
            <person name="Hara H."/>
            <person name="Suzuki H."/>
            <person name="Ikenoya M."/>
            <person name="Ikeda H."/>
            <person name="Yamashita A."/>
            <person name="Hattori M."/>
            <person name="Horinouchi S."/>
        </authorList>
    </citation>
    <scope>NUCLEOTIDE SEQUENCE [LARGE SCALE GENOMIC DNA]</scope>
    <source>
        <strain evidence="4">JCM 4626 / NBRC 13350</strain>
    </source>
</reference>
<name>B1VX81_STRGG</name>
<evidence type="ECO:0000313" key="4">
    <source>
        <dbReference type="Proteomes" id="UP000001685"/>
    </source>
</evidence>
<dbReference type="Proteomes" id="UP000001685">
    <property type="component" value="Chromosome"/>
</dbReference>
<dbReference type="InterPro" id="IPR057746">
    <property type="entry name" value="CpnT-like_N"/>
</dbReference>
<dbReference type="Pfam" id="PF14431">
    <property type="entry name" value="YwqJ-deaminase"/>
    <property type="match status" value="1"/>
</dbReference>